<evidence type="ECO:0000256" key="1">
    <source>
        <dbReference type="SAM" id="MobiDB-lite"/>
    </source>
</evidence>
<dbReference type="EMBL" id="CP013124">
    <property type="protein sequence ID" value="ALN20188.1"/>
    <property type="molecule type" value="Genomic_DNA"/>
</dbReference>
<sequence length="116" mass="12402">MSLNPFRGDSTRPPEGDLGVVCEILLQEQKPNATDFDLPEISQARAPVPSEGQVEVSRRGMSRMDAAKGLMGHGPCKPAPGAAPERGELSEAKPGCRGALLFGYFLLGKQEKVTRP</sequence>
<keyword evidence="3" id="KW-1185">Reference proteome</keyword>
<evidence type="ECO:0000313" key="3">
    <source>
        <dbReference type="Proteomes" id="UP000028530"/>
    </source>
</evidence>
<gene>
    <name evidence="2" type="ORF">DW68_016595</name>
</gene>
<proteinExistence type="predicted"/>
<evidence type="ECO:0000313" key="2">
    <source>
        <dbReference type="EMBL" id="ALN20188.1"/>
    </source>
</evidence>
<protein>
    <submittedName>
        <fullName evidence="2">Uncharacterized protein</fullName>
    </submittedName>
</protein>
<organism evidence="2 3">
    <name type="scientific">Ectopseudomonas mendocina S5.2</name>
    <dbReference type="NCBI Taxonomy" id="1225174"/>
    <lineage>
        <taxon>Bacteria</taxon>
        <taxon>Pseudomonadati</taxon>
        <taxon>Pseudomonadota</taxon>
        <taxon>Gammaproteobacteria</taxon>
        <taxon>Pseudomonadales</taxon>
        <taxon>Pseudomonadaceae</taxon>
        <taxon>Ectopseudomonas</taxon>
    </lineage>
</organism>
<reference evidence="2 3" key="1">
    <citation type="submission" date="2015-11" db="EMBL/GenBank/DDBJ databases">
        <authorList>
            <person name="Chong T.M."/>
            <person name="Chan K.G."/>
            <person name="Dessaux Y."/>
        </authorList>
    </citation>
    <scope>NUCLEOTIDE SEQUENCE [LARGE SCALE GENOMIC DNA]</scope>
    <source>
        <strain evidence="2 3">S5.2</strain>
    </source>
</reference>
<accession>A0ABN4IWK3</accession>
<feature type="region of interest" description="Disordered" evidence="1">
    <location>
        <begin position="33"/>
        <end position="91"/>
    </location>
</feature>
<dbReference type="Proteomes" id="UP000028530">
    <property type="component" value="Chromosome"/>
</dbReference>
<name>A0ABN4IWK3_ECTME</name>